<feature type="domain" description="Glycoside-hydrolase family GH114 TIM-barrel" evidence="3">
    <location>
        <begin position="653"/>
        <end position="860"/>
    </location>
</feature>
<keyword evidence="2" id="KW-0812">Transmembrane</keyword>
<dbReference type="InterPro" id="IPR004352">
    <property type="entry name" value="GH114_TIM-barrel"/>
</dbReference>
<sequence>MQAIWKAAIHLQAVQREEDPRTSKKIVVRKGRHAVGKTLVAAVVAASLAASGALAQTQDRVSIGTNMPWANLAWGFEGGGQDDTDGAKLVLVDLFDASNETIQSLKSQGKIIACYFSGGTLETWRDDVNENRDAWESIAVGDMSEWDGESWLDITKLEELQAVMEPRFQLAADKGCDAVEVDNVDCYDNGECFKETSLKGKSRAKRMAAQLEYNLWQTSVSHELGLSIGLKNCLGMIDELEPSYDFAMNEQCGEYEECDMLAPFLGSGKAVLNVEYSPTATSCEDAQELGIMRKTCVHVEDDDGLCSNETSWTNCFDDIGVTSAPTPAPTKSNATMGAVAIGTDMPWANLAWGFEDGGQDDTGDAKLVLVDLFDFSIEQIQSYKSQGKIVACYFSGGTLEDWREDVNENLDAWESAVAGEMSDWEGEAWLDIGKLDELQALMEPRFRLAAEKGCDAVEVDNVDCYANSDCSENLSLDDGADAKAAQIEYNLWQTSMSHELGLSIALKNGLGMIDELEASYDFAVNEQCGVYDECDLLAPFIENGKAVLNVEYRVTDTGCTDAENLGMMRKMCEPVEDGEGLCADGGSWYNCFALDSTVGNSASPTVAPSAPPSTSSTSDQSTRFVDVYTDWGLLAYGGGEEDDLDELSFVIEDLRSDRLASLVTSGHRMVCSFSAGKVEAQADEAASVVEDLVLSTSSSDAWLDLSQLGALKVLMNARLQTAAQTGCIAVDLGDLNCADSTECVSAVADKLDASSSRRRMRRRRAQSEDEQEAVAALQLEFAQWLVARSNELGLAVGLRNASSLAGDLADEIAFAISFNCQASGTCDAYSSLLAAGKPLLDLEVYEDASQMPTCPSTSTSDGIYVKRCVGSGSSCAEDASYNNCFTARSDLTPPTASPTTPDTGGPSETPETPDKGDNSPSSDGLVDASFRSATIALMVIVFLLLAVLGIFIYRTYFRRELVVERSFTQRPRVKSAAPPRRPPPSKPAVAEAEPCYALEQT</sequence>
<dbReference type="Proteomes" id="UP000241890">
    <property type="component" value="Unassembled WGS sequence"/>
</dbReference>
<dbReference type="PANTHER" id="PTHR35273:SF2">
    <property type="entry name" value="ALPHA-GALACTOSIDASE"/>
    <property type="match status" value="1"/>
</dbReference>
<keyword evidence="2" id="KW-1133">Transmembrane helix</keyword>
<dbReference type="Pfam" id="PF03537">
    <property type="entry name" value="Glyco_hydro_114"/>
    <property type="match status" value="3"/>
</dbReference>
<dbReference type="OrthoDB" id="2108802at2759"/>
<dbReference type="PANTHER" id="PTHR35273">
    <property type="entry name" value="ALPHA-1,4 POLYGALACTOSAMINIDASE, PUTATIVE (AFU_ORTHOLOGUE AFUA_3G07890)-RELATED"/>
    <property type="match status" value="1"/>
</dbReference>
<feature type="domain" description="Glycoside-hydrolase family GH114 TIM-barrel" evidence="3">
    <location>
        <begin position="360"/>
        <end position="564"/>
    </location>
</feature>
<evidence type="ECO:0000256" key="1">
    <source>
        <dbReference type="SAM" id="MobiDB-lite"/>
    </source>
</evidence>
<feature type="compositionally biased region" description="Low complexity" evidence="1">
    <location>
        <begin position="892"/>
        <end position="910"/>
    </location>
</feature>
<evidence type="ECO:0000313" key="5">
    <source>
        <dbReference type="Proteomes" id="UP000241890"/>
    </source>
</evidence>
<evidence type="ECO:0000256" key="2">
    <source>
        <dbReference type="SAM" id="Phobius"/>
    </source>
</evidence>
<keyword evidence="2" id="KW-0472">Membrane</keyword>
<dbReference type="InterPro" id="IPR017853">
    <property type="entry name" value="GH"/>
</dbReference>
<keyword evidence="5" id="KW-1185">Reference proteome</keyword>
<dbReference type="AlphaFoldDB" id="A0A2R5G2Z5"/>
<dbReference type="Gene3D" id="3.20.20.70">
    <property type="entry name" value="Aldolase class I"/>
    <property type="match status" value="2"/>
</dbReference>
<feature type="transmembrane region" description="Helical" evidence="2">
    <location>
        <begin position="935"/>
        <end position="956"/>
    </location>
</feature>
<gene>
    <name evidence="4" type="ORF">FCC1311_009172</name>
</gene>
<dbReference type="InterPro" id="IPR013785">
    <property type="entry name" value="Aldolase_TIM"/>
</dbReference>
<proteinExistence type="predicted"/>
<evidence type="ECO:0000259" key="3">
    <source>
        <dbReference type="Pfam" id="PF03537"/>
    </source>
</evidence>
<accession>A0A2R5G2Z5</accession>
<protein>
    <recommendedName>
        <fullName evidence="3">Glycoside-hydrolase family GH114 TIM-barrel domain-containing protein</fullName>
    </recommendedName>
</protein>
<feature type="region of interest" description="Disordered" evidence="1">
    <location>
        <begin position="968"/>
        <end position="1001"/>
    </location>
</feature>
<dbReference type="EMBL" id="BEYU01000008">
    <property type="protein sequence ID" value="GBG24699.1"/>
    <property type="molecule type" value="Genomic_DNA"/>
</dbReference>
<name>A0A2R5G2Z5_9STRA</name>
<comment type="caution">
    <text evidence="4">The sequence shown here is derived from an EMBL/GenBank/DDBJ whole genome shotgun (WGS) entry which is preliminary data.</text>
</comment>
<dbReference type="InParanoid" id="A0A2R5G2Z5"/>
<organism evidence="4 5">
    <name type="scientific">Hondaea fermentalgiana</name>
    <dbReference type="NCBI Taxonomy" id="2315210"/>
    <lineage>
        <taxon>Eukaryota</taxon>
        <taxon>Sar</taxon>
        <taxon>Stramenopiles</taxon>
        <taxon>Bigyra</taxon>
        <taxon>Labyrinthulomycetes</taxon>
        <taxon>Thraustochytrida</taxon>
        <taxon>Thraustochytriidae</taxon>
        <taxon>Hondaea</taxon>
    </lineage>
</organism>
<feature type="region of interest" description="Disordered" evidence="1">
    <location>
        <begin position="890"/>
        <end position="923"/>
    </location>
</feature>
<dbReference type="SUPFAM" id="SSF51445">
    <property type="entry name" value="(Trans)glycosidases"/>
    <property type="match status" value="2"/>
</dbReference>
<reference evidence="4 5" key="1">
    <citation type="submission" date="2017-12" db="EMBL/GenBank/DDBJ databases">
        <title>Sequencing, de novo assembly and annotation of complete genome of a new Thraustochytrid species, strain FCC1311.</title>
        <authorList>
            <person name="Sedici K."/>
            <person name="Godart F."/>
            <person name="Aiese Cigliano R."/>
            <person name="Sanseverino W."/>
            <person name="Barakat M."/>
            <person name="Ortet P."/>
            <person name="Marechal E."/>
            <person name="Cagnac O."/>
            <person name="Amato A."/>
        </authorList>
    </citation>
    <scope>NUCLEOTIDE SEQUENCE [LARGE SCALE GENOMIC DNA]</scope>
</reference>
<feature type="domain" description="Glycoside-hydrolase family GH114 TIM-barrel" evidence="3">
    <location>
        <begin position="74"/>
        <end position="290"/>
    </location>
</feature>
<evidence type="ECO:0000313" key="4">
    <source>
        <dbReference type="EMBL" id="GBG24699.1"/>
    </source>
</evidence>